<keyword evidence="2 5" id="KW-0500">Molybdenum</keyword>
<dbReference type="PANTHER" id="PTHR30632">
    <property type="entry name" value="MOLYBDATE-BINDING PERIPLASMIC PROTEIN"/>
    <property type="match status" value="1"/>
</dbReference>
<dbReference type="GO" id="GO:1901359">
    <property type="term" value="F:tungstate binding"/>
    <property type="evidence" value="ECO:0007669"/>
    <property type="project" value="UniProtKB-ARBA"/>
</dbReference>
<feature type="binding site" evidence="5">
    <location>
        <position position="185"/>
    </location>
    <ligand>
        <name>molybdate</name>
        <dbReference type="ChEBI" id="CHEBI:36264"/>
    </ligand>
</feature>
<dbReference type="NCBIfam" id="TIGR01256">
    <property type="entry name" value="modA"/>
    <property type="match status" value="1"/>
</dbReference>
<comment type="similarity">
    <text evidence="1">Belongs to the bacterial solute-binding protein ModA family.</text>
</comment>
<evidence type="ECO:0000256" key="3">
    <source>
        <dbReference type="ARBA" id="ARBA00022723"/>
    </source>
</evidence>
<dbReference type="Gene3D" id="3.40.190.10">
    <property type="entry name" value="Periplasmic binding protein-like II"/>
    <property type="match status" value="2"/>
</dbReference>
<evidence type="ECO:0000256" key="1">
    <source>
        <dbReference type="ARBA" id="ARBA00009175"/>
    </source>
</evidence>
<dbReference type="PIRSF" id="PIRSF004846">
    <property type="entry name" value="ModA"/>
    <property type="match status" value="1"/>
</dbReference>
<dbReference type="InterPro" id="IPR050682">
    <property type="entry name" value="ModA/WtpA"/>
</dbReference>
<dbReference type="PANTHER" id="PTHR30632:SF14">
    <property type="entry name" value="TUNGSTATE_MOLYBDATE_CHROMATE-BINDING PROTEIN MODA"/>
    <property type="match status" value="1"/>
</dbReference>
<dbReference type="GO" id="GO:0046872">
    <property type="term" value="F:metal ion binding"/>
    <property type="evidence" value="ECO:0007669"/>
    <property type="project" value="UniProtKB-KW"/>
</dbReference>
<dbReference type="InterPro" id="IPR005950">
    <property type="entry name" value="ModA"/>
</dbReference>
<evidence type="ECO:0000256" key="4">
    <source>
        <dbReference type="ARBA" id="ARBA00022729"/>
    </source>
</evidence>
<dbReference type="OrthoDB" id="9785015at2"/>
<accession>A0A3A9K1X3</accession>
<gene>
    <name evidence="6" type="primary">modA</name>
    <name evidence="6" type="ORF">CR203_15780</name>
</gene>
<evidence type="ECO:0000313" key="7">
    <source>
        <dbReference type="Proteomes" id="UP000281498"/>
    </source>
</evidence>
<keyword evidence="3 5" id="KW-0479">Metal-binding</keyword>
<dbReference type="AlphaFoldDB" id="A0A3A9K1X3"/>
<evidence type="ECO:0000256" key="2">
    <source>
        <dbReference type="ARBA" id="ARBA00022505"/>
    </source>
</evidence>
<evidence type="ECO:0000313" key="6">
    <source>
        <dbReference type="EMBL" id="RKL66349.1"/>
    </source>
</evidence>
<dbReference type="CDD" id="cd13539">
    <property type="entry name" value="PBP2_AvModA"/>
    <property type="match status" value="1"/>
</dbReference>
<evidence type="ECO:0000256" key="5">
    <source>
        <dbReference type="PIRSR" id="PIRSR004846-1"/>
    </source>
</evidence>
<dbReference type="Pfam" id="PF13531">
    <property type="entry name" value="SBP_bac_11"/>
    <property type="match status" value="1"/>
</dbReference>
<dbReference type="FunFam" id="3.40.190.10:FF:000035">
    <property type="entry name" value="Molybdate ABC transporter substrate-binding protein"/>
    <property type="match status" value="1"/>
</dbReference>
<organism evidence="6 7">
    <name type="scientific">Salipaludibacillus neizhouensis</name>
    <dbReference type="NCBI Taxonomy" id="885475"/>
    <lineage>
        <taxon>Bacteria</taxon>
        <taxon>Bacillati</taxon>
        <taxon>Bacillota</taxon>
        <taxon>Bacilli</taxon>
        <taxon>Bacillales</taxon>
        <taxon>Bacillaceae</taxon>
    </lineage>
</organism>
<dbReference type="GO" id="GO:0015689">
    <property type="term" value="P:molybdate ion transport"/>
    <property type="evidence" value="ECO:0007669"/>
    <property type="project" value="InterPro"/>
</dbReference>
<protein>
    <submittedName>
        <fullName evidence="6">Molybdate ABC transporter substrate-binding protein</fullName>
    </submittedName>
</protein>
<keyword evidence="4" id="KW-0732">Signal</keyword>
<name>A0A3A9K1X3_9BACI</name>
<proteinExistence type="inferred from homology"/>
<reference evidence="6 7" key="1">
    <citation type="submission" date="2017-10" db="EMBL/GenBank/DDBJ databases">
        <title>Bacillus sp. nov., a halophilic bacterium isolated from a Keqin Lake.</title>
        <authorList>
            <person name="Wang H."/>
        </authorList>
    </citation>
    <scope>NUCLEOTIDE SEQUENCE [LARGE SCALE GENOMIC DNA]</scope>
    <source>
        <strain evidence="6 7">KCTC 13187</strain>
    </source>
</reference>
<comment type="caution">
    <text evidence="6">The sequence shown here is derived from an EMBL/GenBank/DDBJ whole genome shotgun (WGS) entry which is preliminary data.</text>
</comment>
<dbReference type="InterPro" id="IPR044084">
    <property type="entry name" value="AvModA-like_subst-bd"/>
</dbReference>
<keyword evidence="7" id="KW-1185">Reference proteome</keyword>
<feature type="binding site" evidence="5">
    <location>
        <position position="76"/>
    </location>
    <ligand>
        <name>molybdate</name>
        <dbReference type="ChEBI" id="CHEBI:36264"/>
    </ligand>
</feature>
<dbReference type="Proteomes" id="UP000281498">
    <property type="component" value="Unassembled WGS sequence"/>
</dbReference>
<sequence>MRLWQQEEYIVRKWNCFYILLLLIISGCGQNDDPASNSDNKLTVAAAADLVPAFNDIGEKFTEKTGTEITFSFHSTGQLADQIENGAPFDIFAAANVSFIDRLREAGFIVEGTQATYAYGKLGLTTLKDSGIKLDSLEDLKAEEIVNISIANPEHAPYGMAAKEILENAGVWGEVKDKVVYGRNISDALVQVETGNAEVGLIAHSLAMSQEDTFDFLYIDEELYEPLEQSIAIIEGSDQEELAKVFMAFVLEAEGKDILESHGFETPEGE</sequence>
<dbReference type="PROSITE" id="PS51257">
    <property type="entry name" value="PROKAR_LIPOPROTEIN"/>
    <property type="match status" value="1"/>
</dbReference>
<dbReference type="EMBL" id="PDOE01000007">
    <property type="protein sequence ID" value="RKL66349.1"/>
    <property type="molecule type" value="Genomic_DNA"/>
</dbReference>
<dbReference type="GO" id="GO:0030973">
    <property type="term" value="F:molybdate ion binding"/>
    <property type="evidence" value="ECO:0007669"/>
    <property type="project" value="InterPro"/>
</dbReference>
<dbReference type="SUPFAM" id="SSF53850">
    <property type="entry name" value="Periplasmic binding protein-like II"/>
    <property type="match status" value="1"/>
</dbReference>